<dbReference type="Proteomes" id="UP000245166">
    <property type="component" value="Unassembled WGS sequence"/>
</dbReference>
<dbReference type="GO" id="GO:0005886">
    <property type="term" value="C:plasma membrane"/>
    <property type="evidence" value="ECO:0007669"/>
    <property type="project" value="UniProtKB-SubCell"/>
</dbReference>
<gene>
    <name evidence="9" type="ORF">C8046_02065</name>
</gene>
<dbReference type="InterPro" id="IPR036771">
    <property type="entry name" value="ATPsynth_dsu/esu_N"/>
</dbReference>
<evidence type="ECO:0000256" key="3">
    <source>
        <dbReference type="ARBA" id="ARBA00022448"/>
    </source>
</evidence>
<dbReference type="SUPFAM" id="SSF51344">
    <property type="entry name" value="Epsilon subunit of F1F0-ATP synthase N-terminal domain"/>
    <property type="match status" value="1"/>
</dbReference>
<keyword evidence="5" id="KW-0472">Membrane</keyword>
<evidence type="ECO:0000256" key="2">
    <source>
        <dbReference type="ARBA" id="ARBA00005712"/>
    </source>
</evidence>
<dbReference type="CDD" id="cd12152">
    <property type="entry name" value="F1-ATPase_delta"/>
    <property type="match status" value="1"/>
</dbReference>
<protein>
    <recommendedName>
        <fullName evidence="8">ATP synthase F1 complex delta/epsilon subunit N-terminal domain-containing protein</fullName>
    </recommendedName>
</protein>
<keyword evidence="7" id="KW-0066">ATP synthesis</keyword>
<evidence type="ECO:0000259" key="8">
    <source>
        <dbReference type="Pfam" id="PF02823"/>
    </source>
</evidence>
<dbReference type="OrthoDB" id="9791445at2"/>
<keyword evidence="6" id="KW-0139">CF(1)</keyword>
<sequence length="86" mass="8708">MESPGGRTLAVEILAPQAARWSGRARHVVVPATTGSLGILPGRAPVVAVLAPGTVRVQDLDGDWHALEIGGGFVTVTGGTVEVLDG</sequence>
<comment type="similarity">
    <text evidence="2">Belongs to the ATPase epsilon chain family.</text>
</comment>
<evidence type="ECO:0000256" key="6">
    <source>
        <dbReference type="ARBA" id="ARBA00023196"/>
    </source>
</evidence>
<comment type="caution">
    <text evidence="9">The sequence shown here is derived from an EMBL/GenBank/DDBJ whole genome shotgun (WGS) entry which is preliminary data.</text>
</comment>
<comment type="subcellular location">
    <subcellularLocation>
        <location evidence="1">Cell membrane</location>
        <topology evidence="1">Peripheral membrane protein</topology>
    </subcellularLocation>
</comment>
<name>A0A2U1ZRQ7_9MICO</name>
<evidence type="ECO:0000313" key="9">
    <source>
        <dbReference type="EMBL" id="PWD49675.1"/>
    </source>
</evidence>
<dbReference type="GO" id="GO:0046933">
    <property type="term" value="F:proton-transporting ATP synthase activity, rotational mechanism"/>
    <property type="evidence" value="ECO:0007669"/>
    <property type="project" value="InterPro"/>
</dbReference>
<dbReference type="EMBL" id="PYHR01000002">
    <property type="protein sequence ID" value="PWD49675.1"/>
    <property type="molecule type" value="Genomic_DNA"/>
</dbReference>
<evidence type="ECO:0000256" key="7">
    <source>
        <dbReference type="ARBA" id="ARBA00023310"/>
    </source>
</evidence>
<dbReference type="InterPro" id="IPR001469">
    <property type="entry name" value="ATP_synth_F1_dsu/esu"/>
</dbReference>
<keyword evidence="4" id="KW-0406">Ion transport</keyword>
<keyword evidence="3" id="KW-0813">Transport</keyword>
<evidence type="ECO:0000256" key="4">
    <source>
        <dbReference type="ARBA" id="ARBA00023065"/>
    </source>
</evidence>
<accession>A0A2U1ZRQ7</accession>
<dbReference type="PANTHER" id="PTHR13822">
    <property type="entry name" value="ATP SYNTHASE DELTA/EPSILON CHAIN"/>
    <property type="match status" value="1"/>
</dbReference>
<keyword evidence="10" id="KW-1185">Reference proteome</keyword>
<dbReference type="Pfam" id="PF02823">
    <property type="entry name" value="ATP-synt_DE_N"/>
    <property type="match status" value="1"/>
</dbReference>
<dbReference type="RefSeq" id="WP_109228058.1">
    <property type="nucleotide sequence ID" value="NZ_PYHR01000002.1"/>
</dbReference>
<reference evidence="9 10" key="1">
    <citation type="submission" date="2018-03" db="EMBL/GenBank/DDBJ databases">
        <title>Genome assembly of novel Miniimonas species PCH200.</title>
        <authorList>
            <person name="Thakur V."/>
            <person name="Kumar V."/>
            <person name="Singh D."/>
        </authorList>
    </citation>
    <scope>NUCLEOTIDE SEQUENCE [LARGE SCALE GENOMIC DNA]</scope>
    <source>
        <strain evidence="9 10">PCH200</strain>
    </source>
</reference>
<evidence type="ECO:0000256" key="1">
    <source>
        <dbReference type="ARBA" id="ARBA00004202"/>
    </source>
</evidence>
<evidence type="ECO:0000313" key="10">
    <source>
        <dbReference type="Proteomes" id="UP000245166"/>
    </source>
</evidence>
<dbReference type="InterPro" id="IPR020546">
    <property type="entry name" value="ATP_synth_F1_dsu/esu_N"/>
</dbReference>
<proteinExistence type="inferred from homology"/>
<dbReference type="PANTHER" id="PTHR13822:SF10">
    <property type="entry name" value="ATP SYNTHASE EPSILON CHAIN, CHLOROPLASTIC"/>
    <property type="match status" value="1"/>
</dbReference>
<organism evidence="9 10">
    <name type="scientific">Serinibacter arcticus</name>
    <dbReference type="NCBI Taxonomy" id="1655435"/>
    <lineage>
        <taxon>Bacteria</taxon>
        <taxon>Bacillati</taxon>
        <taxon>Actinomycetota</taxon>
        <taxon>Actinomycetes</taxon>
        <taxon>Micrococcales</taxon>
        <taxon>Beutenbergiaceae</taxon>
        <taxon>Serinibacter</taxon>
    </lineage>
</organism>
<dbReference type="AlphaFoldDB" id="A0A2U1ZRQ7"/>
<evidence type="ECO:0000256" key="5">
    <source>
        <dbReference type="ARBA" id="ARBA00023136"/>
    </source>
</evidence>
<dbReference type="Gene3D" id="2.60.15.10">
    <property type="entry name" value="F0F1 ATP synthase delta/epsilon subunit, N-terminal"/>
    <property type="match status" value="1"/>
</dbReference>
<dbReference type="GO" id="GO:0045259">
    <property type="term" value="C:proton-transporting ATP synthase complex"/>
    <property type="evidence" value="ECO:0007669"/>
    <property type="project" value="UniProtKB-KW"/>
</dbReference>
<feature type="domain" description="ATP synthase F1 complex delta/epsilon subunit N-terminal" evidence="8">
    <location>
        <begin position="9"/>
        <end position="84"/>
    </location>
</feature>